<feature type="transmembrane region" description="Helical" evidence="1">
    <location>
        <begin position="192"/>
        <end position="211"/>
    </location>
</feature>
<feature type="transmembrane region" description="Helical" evidence="1">
    <location>
        <begin position="238"/>
        <end position="258"/>
    </location>
</feature>
<feature type="transmembrane region" description="Helical" evidence="1">
    <location>
        <begin position="159"/>
        <end position="180"/>
    </location>
</feature>
<proteinExistence type="predicted"/>
<evidence type="ECO:0000313" key="3">
    <source>
        <dbReference type="Proteomes" id="UP000594205"/>
    </source>
</evidence>
<dbReference type="RefSeq" id="WP_194038376.1">
    <property type="nucleotide sequence ID" value="NZ_CP063373.1"/>
</dbReference>
<keyword evidence="1" id="KW-1133">Transmembrane helix</keyword>
<name>A0A7M2SAW1_9ACTN</name>
<feature type="transmembrane region" description="Helical" evidence="1">
    <location>
        <begin position="394"/>
        <end position="417"/>
    </location>
</feature>
<evidence type="ECO:0000313" key="2">
    <source>
        <dbReference type="EMBL" id="QOV33500.1"/>
    </source>
</evidence>
<keyword evidence="1" id="KW-0812">Transmembrane</keyword>
<gene>
    <name evidence="2" type="ORF">IM697_25180</name>
</gene>
<dbReference type="AlphaFoldDB" id="A0A7M2SAW1"/>
<feature type="transmembrane region" description="Helical" evidence="1">
    <location>
        <begin position="297"/>
        <end position="316"/>
    </location>
</feature>
<protein>
    <submittedName>
        <fullName evidence="2">ABC transporter permease</fullName>
    </submittedName>
</protein>
<reference evidence="2 3" key="1">
    <citation type="submission" date="2020-10" db="EMBL/GenBank/DDBJ databases">
        <title>Streptomyces ferrugineus complate genome analysis.</title>
        <authorList>
            <person name="Anwar N."/>
        </authorList>
    </citation>
    <scope>NUCLEOTIDE SEQUENCE [LARGE SCALE GENOMIC DNA]</scope>
    <source>
        <strain evidence="2 3">CCTCC AA2014009</strain>
    </source>
</reference>
<keyword evidence="1" id="KW-0472">Membrane</keyword>
<feature type="transmembrane region" description="Helical" evidence="1">
    <location>
        <begin position="429"/>
        <end position="453"/>
    </location>
</feature>
<feature type="transmembrane region" description="Helical" evidence="1">
    <location>
        <begin position="504"/>
        <end position="524"/>
    </location>
</feature>
<accession>A0A7M2SAW1</accession>
<organism evidence="2 3">
    <name type="scientific">Streptomyces ferrugineus</name>
    <dbReference type="NCBI Taxonomy" id="1413221"/>
    <lineage>
        <taxon>Bacteria</taxon>
        <taxon>Bacillati</taxon>
        <taxon>Actinomycetota</taxon>
        <taxon>Actinomycetes</taxon>
        <taxon>Kitasatosporales</taxon>
        <taxon>Streptomycetaceae</taxon>
        <taxon>Streptomyces</taxon>
    </lineage>
</organism>
<evidence type="ECO:0000256" key="1">
    <source>
        <dbReference type="SAM" id="Phobius"/>
    </source>
</evidence>
<dbReference type="Proteomes" id="UP000594205">
    <property type="component" value="Chromosome"/>
</dbReference>
<dbReference type="EMBL" id="CP063373">
    <property type="protein sequence ID" value="QOV33500.1"/>
    <property type="molecule type" value="Genomic_DNA"/>
</dbReference>
<feature type="transmembrane region" description="Helical" evidence="1">
    <location>
        <begin position="460"/>
        <end position="484"/>
    </location>
</feature>
<dbReference type="KEGG" id="sfeu:IM697_25180"/>
<sequence>MTRSTELTGTAVLTRLIVRRERIRILIWLTAIPFLVLLTAAGVKGLYPTQHDLDVAAEASEDNAAAIAFNGPPLALDTLGGEVAFQVGTLGLVVVALMSTFMIGRNTRAEEEAGRAELIRSLPIGRHAGATAALLVVAAMNVTVGMLVTLGLIAMELPVAGSVVFGASFCALGLVFAGITTAVAQISENTRVVHGGTGAVLGAAFVLRAVGDIGDGTVSWFSPIGLVQKARPFAGERWWPLLLALICAAGAVTAAHALSDRRDLGAGLVPPRPGPPRAAPGLGRPLGLALRLQRGSLIGWSCGVFLTGLAYGWVAADVEDFVGDNETMQDIVARYGTADLTDSYLAQSLLVVALLSGGYTVQSVLRLRGEEGGLRAEPVLATPVSRGRWTAGHLTVALAGSVVVLIAAGLGTGLAYGVSGGGMGQVPRLVGAALVYAPALWLLAGLAITLFGLAPRGMVATWAALTACFVIGLLGEVLDLPGWFTDASPFEHIPHLPAADPSAAAPALLALLAAALTALGLAGLRRRDIG</sequence>
<feature type="transmembrane region" description="Helical" evidence="1">
    <location>
        <begin position="83"/>
        <end position="103"/>
    </location>
</feature>
<feature type="transmembrane region" description="Helical" evidence="1">
    <location>
        <begin position="124"/>
        <end position="153"/>
    </location>
</feature>
<feature type="transmembrane region" description="Helical" evidence="1">
    <location>
        <begin position="344"/>
        <end position="365"/>
    </location>
</feature>
<keyword evidence="3" id="KW-1185">Reference proteome</keyword>
<feature type="transmembrane region" description="Helical" evidence="1">
    <location>
        <begin position="25"/>
        <end position="43"/>
    </location>
</feature>